<protein>
    <submittedName>
        <fullName evidence="9">Histidine kinase family protein</fullName>
    </submittedName>
</protein>
<dbReference type="PANTHER" id="PTHR24421">
    <property type="entry name" value="NITRATE/NITRITE SENSOR PROTEIN NARX-RELATED"/>
    <property type="match status" value="1"/>
</dbReference>
<dbReference type="Proteomes" id="UP000180246">
    <property type="component" value="Unassembled WGS sequence"/>
</dbReference>
<feature type="region of interest" description="Disordered" evidence="5">
    <location>
        <begin position="984"/>
        <end position="1026"/>
    </location>
</feature>
<dbReference type="InterPro" id="IPR015943">
    <property type="entry name" value="WD40/YVTN_repeat-like_dom_sf"/>
</dbReference>
<keyword evidence="6" id="KW-0472">Membrane</keyword>
<evidence type="ECO:0000256" key="5">
    <source>
        <dbReference type="SAM" id="MobiDB-lite"/>
    </source>
</evidence>
<evidence type="ECO:0000256" key="6">
    <source>
        <dbReference type="SAM" id="Phobius"/>
    </source>
</evidence>
<keyword evidence="7" id="KW-0732">Signal</keyword>
<feature type="coiled-coil region" evidence="4">
    <location>
        <begin position="827"/>
        <end position="854"/>
    </location>
</feature>
<dbReference type="InterPro" id="IPR050482">
    <property type="entry name" value="Sensor_HK_TwoCompSys"/>
</dbReference>
<dbReference type="InterPro" id="IPR036890">
    <property type="entry name" value="HATPase_C_sf"/>
</dbReference>
<evidence type="ECO:0000256" key="4">
    <source>
        <dbReference type="SAM" id="Coils"/>
    </source>
</evidence>
<dbReference type="PANTHER" id="PTHR24421:SF62">
    <property type="entry name" value="SENSORY TRANSDUCTION HISTIDINE KINASE"/>
    <property type="match status" value="1"/>
</dbReference>
<feature type="chain" id="PRO_5012255582" evidence="7">
    <location>
        <begin position="29"/>
        <end position="1026"/>
    </location>
</feature>
<evidence type="ECO:0000313" key="10">
    <source>
        <dbReference type="Proteomes" id="UP000180246"/>
    </source>
</evidence>
<dbReference type="GO" id="GO:0016020">
    <property type="term" value="C:membrane"/>
    <property type="evidence" value="ECO:0007669"/>
    <property type="project" value="InterPro"/>
</dbReference>
<gene>
    <name evidence="9" type="ORF">LO55_3066</name>
</gene>
<dbReference type="AlphaFoldDB" id="A0A1S2NFG4"/>
<evidence type="ECO:0000259" key="8">
    <source>
        <dbReference type="SMART" id="SM00387"/>
    </source>
</evidence>
<evidence type="ECO:0000256" key="3">
    <source>
        <dbReference type="ARBA" id="ARBA00023012"/>
    </source>
</evidence>
<keyword evidence="3" id="KW-0902">Two-component regulatory system</keyword>
<keyword evidence="6" id="KW-1133">Transmembrane helix</keyword>
<feature type="compositionally biased region" description="Low complexity" evidence="5">
    <location>
        <begin position="1001"/>
        <end position="1014"/>
    </location>
</feature>
<dbReference type="SUPFAM" id="SSF63829">
    <property type="entry name" value="Calcium-dependent phosphotriesterase"/>
    <property type="match status" value="2"/>
</dbReference>
<dbReference type="Pfam" id="PF07730">
    <property type="entry name" value="HisKA_3"/>
    <property type="match status" value="1"/>
</dbReference>
<evidence type="ECO:0000256" key="1">
    <source>
        <dbReference type="ARBA" id="ARBA00022679"/>
    </source>
</evidence>
<dbReference type="Pfam" id="PF02518">
    <property type="entry name" value="HATPase_c"/>
    <property type="match status" value="1"/>
</dbReference>
<dbReference type="GO" id="GO:0046983">
    <property type="term" value="F:protein dimerization activity"/>
    <property type="evidence" value="ECO:0007669"/>
    <property type="project" value="InterPro"/>
</dbReference>
<dbReference type="InterPro" id="IPR003594">
    <property type="entry name" value="HATPase_dom"/>
</dbReference>
<dbReference type="Gene3D" id="2.130.10.10">
    <property type="entry name" value="YVTN repeat-like/Quinoprotein amine dehydrogenase"/>
    <property type="match status" value="3"/>
</dbReference>
<keyword evidence="2 9" id="KW-0418">Kinase</keyword>
<sequence>MSIIYRFHLWLCTTLVVLTCAFAPAALALDPAIALDGYRHERWGELEGAPRYVDALARSQDGWLWVGSRYAGLLRFDGLRFLPFETADGSRLQNNNISALRPGPGGELWIGHGSGGLSVLRQGRYRHLLTPEQSGSVFAISLGADGAPWIAGWRGLFRVEGDRVVRIGPELGYDAARAEYVLADGAGRVWATDGAALYLREAGAQRFHRLRAVRGDAMLLEARDGSVWLVLGKAFERVAPPSPRRVAFQPGSANTYQSLFDRDGNVWSGNCPVGICVLRPADWQRGERFTPVGAAERLDQPWQMTSLSVLALMEDGDGSVWVGTPSGLERLRDHVVHMVPELLDRGVSHPARHPDGGIVAARVQRLDDTAGLVRIEHGKARDLPDPIATHVLDRAPDGTLVLGGQHGIERHGRTGVERIALPPAVSAAADSIRPRRLTAGNDEIWLWTGRMGAWHYRDGAWTRPPVKEDQPQEVAFDAAGRSYLGLRGNRLRIVDGETVREYGARDGLDVGKFSLIVPGTPLVVSGEDGMQVLEGNRFRRLAVSVPDGIGAASGIVTDAAGVRWINAERGIYRVTPEDWTRSMNDPDAPLRGRLFDAADGYLGGGVSRLLSRTAAMASDGTLWFAGERGLAWIDPRKTAPNPATPAVEVLAVSSGARHYGAGTGLTLEQGTENVQIDYTAPSLRMPQKVSFRYRLAGSRDWEEAGTRRSAFFQRLRPGTHSFEVMAINESGVAGPVTTLAFYIPPRWFQTWWFMAACLLAFVLMAAWAYRLRTRRLAERIEGELMARMRERESIARSLHDTFLQGVQGMLLRMHSVLTGLPADSPVRTELERVLENAEQVLEEGRDEVQGLRQGFANVDAFWQGLLRDVELILPGGSQRLALAAAPGSVDRLPVRLRRDVHAIVREALVNALRHTPGPVRLSADADQRDVTLTVGDEGSGGCAMDKPGHFGLQGMRERALQIGARLRIDSGPAGTRITLAIPVGPGQADQASRPVPPCPPSTRTASSTTGTIASTHRKAASGTVDR</sequence>
<dbReference type="CDD" id="cd16917">
    <property type="entry name" value="HATPase_UhpB-NarQ-NarX-like"/>
    <property type="match status" value="1"/>
</dbReference>
<dbReference type="SMART" id="SM00387">
    <property type="entry name" value="HATPase_c"/>
    <property type="match status" value="1"/>
</dbReference>
<comment type="caution">
    <text evidence="9">The sequence shown here is derived from an EMBL/GenBank/DDBJ whole genome shotgun (WGS) entry which is preliminary data.</text>
</comment>
<evidence type="ECO:0000256" key="2">
    <source>
        <dbReference type="ARBA" id="ARBA00022777"/>
    </source>
</evidence>
<dbReference type="SUPFAM" id="SSF55874">
    <property type="entry name" value="ATPase domain of HSP90 chaperone/DNA topoisomerase II/histidine kinase"/>
    <property type="match status" value="1"/>
</dbReference>
<dbReference type="InterPro" id="IPR011110">
    <property type="entry name" value="Reg_prop"/>
</dbReference>
<dbReference type="EMBL" id="JRYB01000001">
    <property type="protein sequence ID" value="OIJ43142.1"/>
    <property type="molecule type" value="Genomic_DNA"/>
</dbReference>
<dbReference type="InterPro" id="IPR013783">
    <property type="entry name" value="Ig-like_fold"/>
</dbReference>
<proteinExistence type="predicted"/>
<dbReference type="Gene3D" id="2.60.40.10">
    <property type="entry name" value="Immunoglobulins"/>
    <property type="match status" value="1"/>
</dbReference>
<keyword evidence="1" id="KW-0808">Transferase</keyword>
<dbReference type="Gene3D" id="3.30.565.10">
    <property type="entry name" value="Histidine kinase-like ATPase, C-terminal domain"/>
    <property type="match status" value="1"/>
</dbReference>
<dbReference type="Gene3D" id="1.20.5.1930">
    <property type="match status" value="1"/>
</dbReference>
<dbReference type="InterPro" id="IPR011712">
    <property type="entry name" value="Sig_transdc_His_kin_sub3_dim/P"/>
</dbReference>
<organism evidence="9 10">
    <name type="scientific">Massilia timonae</name>
    <dbReference type="NCBI Taxonomy" id="47229"/>
    <lineage>
        <taxon>Bacteria</taxon>
        <taxon>Pseudomonadati</taxon>
        <taxon>Pseudomonadota</taxon>
        <taxon>Betaproteobacteria</taxon>
        <taxon>Burkholderiales</taxon>
        <taxon>Oxalobacteraceae</taxon>
        <taxon>Telluria group</taxon>
        <taxon>Massilia</taxon>
    </lineage>
</organism>
<dbReference type="Pfam" id="PF07494">
    <property type="entry name" value="Reg_prop"/>
    <property type="match status" value="1"/>
</dbReference>
<keyword evidence="6" id="KW-0812">Transmembrane</keyword>
<dbReference type="GO" id="GO:0000155">
    <property type="term" value="F:phosphorelay sensor kinase activity"/>
    <property type="evidence" value="ECO:0007669"/>
    <property type="project" value="InterPro"/>
</dbReference>
<name>A0A1S2NFG4_9BURK</name>
<accession>A0A1S2NFG4</accession>
<feature type="transmembrane region" description="Helical" evidence="6">
    <location>
        <begin position="751"/>
        <end position="769"/>
    </location>
</feature>
<keyword evidence="4" id="KW-0175">Coiled coil</keyword>
<feature type="signal peptide" evidence="7">
    <location>
        <begin position="1"/>
        <end position="28"/>
    </location>
</feature>
<feature type="domain" description="Histidine kinase/HSP90-like ATPase" evidence="8">
    <location>
        <begin position="895"/>
        <end position="985"/>
    </location>
</feature>
<dbReference type="RefSeq" id="WP_083415340.1">
    <property type="nucleotide sequence ID" value="NZ_JRYB01000001.1"/>
</dbReference>
<evidence type="ECO:0000313" key="9">
    <source>
        <dbReference type="EMBL" id="OIJ43142.1"/>
    </source>
</evidence>
<evidence type="ECO:0000256" key="7">
    <source>
        <dbReference type="SAM" id="SignalP"/>
    </source>
</evidence>
<reference evidence="9 10" key="1">
    <citation type="submission" date="2014-10" db="EMBL/GenBank/DDBJ databases">
        <authorList>
            <person name="Seo M.-J."/>
            <person name="Seok Y.J."/>
            <person name="Cha I.-T."/>
        </authorList>
    </citation>
    <scope>NUCLEOTIDE SEQUENCE [LARGE SCALE GENOMIC DNA]</scope>
    <source>
        <strain evidence="9 10">NEU</strain>
    </source>
</reference>